<evidence type="ECO:0000313" key="3">
    <source>
        <dbReference type="Proteomes" id="UP000585474"/>
    </source>
</evidence>
<dbReference type="EMBL" id="BJWL01000010">
    <property type="protein sequence ID" value="GFY94848.1"/>
    <property type="molecule type" value="Genomic_DNA"/>
</dbReference>
<evidence type="ECO:0000256" key="1">
    <source>
        <dbReference type="ARBA" id="ARBA00009861"/>
    </source>
</evidence>
<reference evidence="2 3" key="1">
    <citation type="submission" date="2019-07" db="EMBL/GenBank/DDBJ databases">
        <title>De Novo Assembly of kiwifruit Actinidia rufa.</title>
        <authorList>
            <person name="Sugita-Konishi S."/>
            <person name="Sato K."/>
            <person name="Mori E."/>
            <person name="Abe Y."/>
            <person name="Kisaki G."/>
            <person name="Hamano K."/>
            <person name="Suezawa K."/>
            <person name="Otani M."/>
            <person name="Fukuda T."/>
            <person name="Manabe T."/>
            <person name="Gomi K."/>
            <person name="Tabuchi M."/>
            <person name="Akimitsu K."/>
            <person name="Kataoka I."/>
        </authorList>
    </citation>
    <scope>NUCLEOTIDE SEQUENCE [LARGE SCALE GENOMIC DNA]</scope>
    <source>
        <strain evidence="3">cv. Fuchu</strain>
    </source>
</reference>
<dbReference type="AlphaFoldDB" id="A0A7J0F831"/>
<keyword evidence="3" id="KW-1185">Reference proteome</keyword>
<dbReference type="InterPro" id="IPR023213">
    <property type="entry name" value="CAT-like_dom_sf"/>
</dbReference>
<comment type="caution">
    <text evidence="2">The sequence shown here is derived from an EMBL/GenBank/DDBJ whole genome shotgun (WGS) entry which is preliminary data.</text>
</comment>
<comment type="similarity">
    <text evidence="1">Belongs to the plant acyltransferase family.</text>
</comment>
<dbReference type="Gene3D" id="3.30.559.10">
    <property type="entry name" value="Chloramphenicol acetyltransferase-like domain"/>
    <property type="match status" value="2"/>
</dbReference>
<evidence type="ECO:0000313" key="2">
    <source>
        <dbReference type="EMBL" id="GFY94848.1"/>
    </source>
</evidence>
<dbReference type="Pfam" id="PF02458">
    <property type="entry name" value="Transferase"/>
    <property type="match status" value="1"/>
</dbReference>
<dbReference type="PANTHER" id="PTHR31642">
    <property type="entry name" value="TRICHOTHECENE 3-O-ACETYLTRANSFERASE"/>
    <property type="match status" value="1"/>
</dbReference>
<dbReference type="PANTHER" id="PTHR31642:SF324">
    <property type="entry name" value="SPERMIDINE HYDROXYCINNAMOYL TRANSFERASE"/>
    <property type="match status" value="1"/>
</dbReference>
<evidence type="ECO:0008006" key="4">
    <source>
        <dbReference type="Google" id="ProtNLM"/>
    </source>
</evidence>
<accession>A0A7J0F831</accession>
<dbReference type="InterPro" id="IPR050317">
    <property type="entry name" value="Plant_Fungal_Acyltransferase"/>
</dbReference>
<dbReference type="Proteomes" id="UP000585474">
    <property type="component" value="Unassembled WGS sequence"/>
</dbReference>
<dbReference type="OrthoDB" id="671439at2759"/>
<dbReference type="GO" id="GO:0016747">
    <property type="term" value="F:acyltransferase activity, transferring groups other than amino-acyl groups"/>
    <property type="evidence" value="ECO:0007669"/>
    <property type="project" value="TreeGrafter"/>
</dbReference>
<organism evidence="2 3">
    <name type="scientific">Actinidia rufa</name>
    <dbReference type="NCBI Taxonomy" id="165716"/>
    <lineage>
        <taxon>Eukaryota</taxon>
        <taxon>Viridiplantae</taxon>
        <taxon>Streptophyta</taxon>
        <taxon>Embryophyta</taxon>
        <taxon>Tracheophyta</taxon>
        <taxon>Spermatophyta</taxon>
        <taxon>Magnoliopsida</taxon>
        <taxon>eudicotyledons</taxon>
        <taxon>Gunneridae</taxon>
        <taxon>Pentapetalae</taxon>
        <taxon>asterids</taxon>
        <taxon>Ericales</taxon>
        <taxon>Actinidiaceae</taxon>
        <taxon>Actinidia</taxon>
    </lineage>
</organism>
<name>A0A7J0F831_9ERIC</name>
<proteinExistence type="inferred from homology"/>
<protein>
    <recommendedName>
        <fullName evidence="4">HXXXD-type acyl-transferase family protein</fullName>
    </recommendedName>
</protein>
<gene>
    <name evidence="2" type="ORF">Acr_10g0002330</name>
</gene>
<sequence>MVVALVYYYPLAGRLHWTGHGGRVELECNSEGAQLYEAESDAEVGDFSDFCPTPELRALIPLVDYNAHPLHELPLLLVQVTKFRCGGICIGVAISHAIVDGTSSSHFMSSWANIARGEPLDVLPFLNRTTLLARDPPPTRRFNNDRFDPPPLLIGRADNTEERNKGTTVAMLHLSKTQLHKLRDMANVSKPNNKPNYSRFEAVAGHLWRCMCNARDHKSDQITKLYLQVEFRNRMRPPLPEGYFGNAFLRITVTSRAGELTTKPLGYTAGKIREVLAMVTDEYIRSSIYMVKTQQDLTRFRTVQTVGSNQGPFYGNPNLEITSWIFGQPKNDFGWGKEIYLGPGTVSVDGKSYIISGPDEGKSWILALRLQAAHMDAFKTIFYNNISEKGCCRL</sequence>